<accession>A0ABQ4VKQ7</accession>
<keyword evidence="1" id="KW-0812">Transmembrane</keyword>
<keyword evidence="1" id="KW-1133">Transmembrane helix</keyword>
<sequence>MVNVKFYGSLRQFGTAFKLDIENASEAIKALTTQIPKLREFIQKGYFTLRIGKEYIDNRYLEKGLYYKLKEGMTIHLTPVLKGSKRGGVFNVILGAALMAASIFVPGAGLFGGLITKGVVFGMGAALTLGGVAQMLTKPPEMQGIGNDTEKKRSTSFSNLSNMVAQGRIVPLAYGRMLCGSMVISQGVETIDVDIVSKNKDVGFLKG</sequence>
<organism evidence="2 3">
    <name type="scientific">Pasteurella canis</name>
    <dbReference type="NCBI Taxonomy" id="753"/>
    <lineage>
        <taxon>Bacteria</taxon>
        <taxon>Pseudomonadati</taxon>
        <taxon>Pseudomonadota</taxon>
        <taxon>Gammaproteobacteria</taxon>
        <taxon>Pasteurellales</taxon>
        <taxon>Pasteurellaceae</taxon>
        <taxon>Pasteurella</taxon>
    </lineage>
</organism>
<feature type="transmembrane region" description="Helical" evidence="1">
    <location>
        <begin position="89"/>
        <end position="108"/>
    </location>
</feature>
<dbReference type="Proteomes" id="UP001052140">
    <property type="component" value="Unassembled WGS sequence"/>
</dbReference>
<keyword evidence="3" id="KW-1185">Reference proteome</keyword>
<comment type="caution">
    <text evidence="2">The sequence shown here is derived from an EMBL/GenBank/DDBJ whole genome shotgun (WGS) entry which is preliminary data.</text>
</comment>
<dbReference type="EMBL" id="BPUX01000023">
    <property type="protein sequence ID" value="GJH43239.1"/>
    <property type="molecule type" value="Genomic_DNA"/>
</dbReference>
<gene>
    <name evidence="2" type="ORF">PA42_14130</name>
</gene>
<reference evidence="2" key="1">
    <citation type="submission" date="2024-05" db="EMBL/GenBank/DDBJ databases">
        <title>Determining zoonotic pasteurella genome.</title>
        <authorList>
            <person name="Maeda T."/>
            <person name="Takahashi T."/>
            <person name="Yoshida H."/>
        </authorList>
    </citation>
    <scope>NUCLEOTIDE SEQUENCE</scope>
    <source>
        <strain evidence="2">PA42</strain>
    </source>
</reference>
<evidence type="ECO:0000313" key="2">
    <source>
        <dbReference type="EMBL" id="GJH43239.1"/>
    </source>
</evidence>
<name>A0ABQ4VKQ7_9PAST</name>
<protein>
    <submittedName>
        <fullName evidence="2">Tail assembly protein</fullName>
    </submittedName>
</protein>
<keyword evidence="1" id="KW-0472">Membrane</keyword>
<proteinExistence type="predicted"/>
<evidence type="ECO:0000313" key="3">
    <source>
        <dbReference type="Proteomes" id="UP001052140"/>
    </source>
</evidence>
<feature type="transmembrane region" description="Helical" evidence="1">
    <location>
        <begin position="114"/>
        <end position="133"/>
    </location>
</feature>
<evidence type="ECO:0000256" key="1">
    <source>
        <dbReference type="SAM" id="Phobius"/>
    </source>
</evidence>